<keyword evidence="5 9" id="KW-0732">Signal</keyword>
<dbReference type="Gene3D" id="2.60.40.1120">
    <property type="entry name" value="Carboxypeptidase-like, regulatory domain"/>
    <property type="match status" value="1"/>
</dbReference>
<keyword evidence="12" id="KW-1185">Reference proteome</keyword>
<dbReference type="SUPFAM" id="SSF49464">
    <property type="entry name" value="Carboxypeptidase regulatory domain-like"/>
    <property type="match status" value="1"/>
</dbReference>
<dbReference type="GO" id="GO:0015344">
    <property type="term" value="F:siderophore uptake transmembrane transporter activity"/>
    <property type="evidence" value="ECO:0007669"/>
    <property type="project" value="TreeGrafter"/>
</dbReference>
<dbReference type="RefSeq" id="WP_073095623.1">
    <property type="nucleotide sequence ID" value="NZ_FRCY01000010.1"/>
</dbReference>
<dbReference type="SUPFAM" id="SSF56935">
    <property type="entry name" value="Porins"/>
    <property type="match status" value="1"/>
</dbReference>
<evidence type="ECO:0000256" key="4">
    <source>
        <dbReference type="ARBA" id="ARBA00022692"/>
    </source>
</evidence>
<dbReference type="PANTHER" id="PTHR30069:SF29">
    <property type="entry name" value="HEMOGLOBIN AND HEMOGLOBIN-HAPTOGLOBIN-BINDING PROTEIN 1-RELATED"/>
    <property type="match status" value="1"/>
</dbReference>
<organism evidence="11 12">
    <name type="scientific">Cyclobacterium lianum</name>
    <dbReference type="NCBI Taxonomy" id="388280"/>
    <lineage>
        <taxon>Bacteria</taxon>
        <taxon>Pseudomonadati</taxon>
        <taxon>Bacteroidota</taxon>
        <taxon>Cytophagia</taxon>
        <taxon>Cytophagales</taxon>
        <taxon>Cyclobacteriaceae</taxon>
        <taxon>Cyclobacterium</taxon>
    </lineage>
</organism>
<dbReference type="InterPro" id="IPR008969">
    <property type="entry name" value="CarboxyPept-like_regulatory"/>
</dbReference>
<feature type="domain" description="TonB-dependent receptor plug" evidence="10">
    <location>
        <begin position="112"/>
        <end position="218"/>
    </location>
</feature>
<dbReference type="EMBL" id="FRCY01000010">
    <property type="protein sequence ID" value="SHN20539.1"/>
    <property type="molecule type" value="Genomic_DNA"/>
</dbReference>
<dbReference type="Proteomes" id="UP000184513">
    <property type="component" value="Unassembled WGS sequence"/>
</dbReference>
<evidence type="ECO:0000313" key="12">
    <source>
        <dbReference type="Proteomes" id="UP000184513"/>
    </source>
</evidence>
<dbReference type="Pfam" id="PF07715">
    <property type="entry name" value="Plug"/>
    <property type="match status" value="1"/>
</dbReference>
<evidence type="ECO:0000256" key="1">
    <source>
        <dbReference type="ARBA" id="ARBA00004571"/>
    </source>
</evidence>
<evidence type="ECO:0000256" key="8">
    <source>
        <dbReference type="PROSITE-ProRule" id="PRU01360"/>
    </source>
</evidence>
<keyword evidence="7 8" id="KW-0998">Cell outer membrane</keyword>
<dbReference type="GO" id="GO:0044718">
    <property type="term" value="P:siderophore transmembrane transport"/>
    <property type="evidence" value="ECO:0007669"/>
    <property type="project" value="TreeGrafter"/>
</dbReference>
<dbReference type="GO" id="GO:0009279">
    <property type="term" value="C:cell outer membrane"/>
    <property type="evidence" value="ECO:0007669"/>
    <property type="project" value="UniProtKB-SubCell"/>
</dbReference>
<dbReference type="InterPro" id="IPR037066">
    <property type="entry name" value="Plug_dom_sf"/>
</dbReference>
<dbReference type="AlphaFoldDB" id="A0A1M7PSV0"/>
<evidence type="ECO:0000256" key="3">
    <source>
        <dbReference type="ARBA" id="ARBA00022452"/>
    </source>
</evidence>
<keyword evidence="3 8" id="KW-1134">Transmembrane beta strand</keyword>
<name>A0A1M7PSV0_9BACT</name>
<dbReference type="InterPro" id="IPR039426">
    <property type="entry name" value="TonB-dep_rcpt-like"/>
</dbReference>
<keyword evidence="4 8" id="KW-0812">Transmembrane</keyword>
<dbReference type="InterPro" id="IPR023997">
    <property type="entry name" value="TonB-dep_OMP_SusC/RagA_CS"/>
</dbReference>
<reference evidence="11 12" key="1">
    <citation type="submission" date="2016-11" db="EMBL/GenBank/DDBJ databases">
        <authorList>
            <person name="Jaros S."/>
            <person name="Januszkiewicz K."/>
            <person name="Wedrychowicz H."/>
        </authorList>
    </citation>
    <scope>NUCLEOTIDE SEQUENCE [LARGE SCALE GENOMIC DNA]</scope>
    <source>
        <strain evidence="11 12">CGMCC 1.6102</strain>
    </source>
</reference>
<evidence type="ECO:0000256" key="6">
    <source>
        <dbReference type="ARBA" id="ARBA00023136"/>
    </source>
</evidence>
<gene>
    <name evidence="11" type="ORF">SAMN04488057_110109</name>
</gene>
<dbReference type="InterPro" id="IPR036942">
    <property type="entry name" value="Beta-barrel_TonB_sf"/>
</dbReference>
<feature type="signal peptide" evidence="9">
    <location>
        <begin position="1"/>
        <end position="19"/>
    </location>
</feature>
<dbReference type="NCBIfam" id="TIGR04056">
    <property type="entry name" value="OMP_RagA_SusC"/>
    <property type="match status" value="1"/>
</dbReference>
<comment type="similarity">
    <text evidence="8">Belongs to the TonB-dependent receptor family.</text>
</comment>
<evidence type="ECO:0000256" key="9">
    <source>
        <dbReference type="SAM" id="SignalP"/>
    </source>
</evidence>
<dbReference type="InterPro" id="IPR023996">
    <property type="entry name" value="TonB-dep_OMP_SusC/RagA"/>
</dbReference>
<proteinExistence type="inferred from homology"/>
<evidence type="ECO:0000259" key="10">
    <source>
        <dbReference type="Pfam" id="PF07715"/>
    </source>
</evidence>
<feature type="chain" id="PRO_5012274799" evidence="9">
    <location>
        <begin position="20"/>
        <end position="1026"/>
    </location>
</feature>
<evidence type="ECO:0000313" key="11">
    <source>
        <dbReference type="EMBL" id="SHN20539.1"/>
    </source>
</evidence>
<dbReference type="InterPro" id="IPR012910">
    <property type="entry name" value="Plug_dom"/>
</dbReference>
<dbReference type="Pfam" id="PF13715">
    <property type="entry name" value="CarbopepD_reg_2"/>
    <property type="match status" value="1"/>
</dbReference>
<sequence length="1026" mass="111782">MKKVLLLYFTVCLSMLAAAQSNEIIGTVTDETGFPLPGVSILKVGTSVGTVTDIDGNFSINAATGEQLQFSFLGFKAQQVTVGTAREINVVLEEDVSNLDEVVVIGYGSATKRELTGATAQVKGEAIEKMNMPRVDQALQGKMAGVNISTNSGAPGGTSNIRIRGIGTFGDNDPLILVDGVIYDAAGLNALNPNDIESVNVLKDGTAGIYGVRAANGVILIETKKGNLGSRPRLDFNAYYGVQETARKLDLLNAREFAILKNEAFAAGGQVPPFNNVELGEGTNWQDAVFQESPIQEYNLTVTGGSEKTSYSIGGSYFAQEGIVGGPKANFERYNARINFTTEIAPKLKFTNVLLFTREQSSSLPQGGIGSVLYNTINAYPTEPIRVGDRYSYLENVNDIINPLAQMENAYNNTYVNKLVGKEELEYAISEHFTWTGRVGYNYAMVDAKTFNPLVWYGPGKFANSARNENLDPVLVDVGGLEIERGASVFESRNTFLDYNLETFLNYNRTFAELHRVKGMFGLSLVGNRSEGLNGTGFNIPNNNLDFADISANQAPGGFLNGVGSFQSRQRLTSAFVRGEYDYKQRYLFSAILRRDGSTNFGPNNRIGYFPAISGAWVISDEPFFNAGAIDFMKLRTSFGVSGNDQIGLFRYRGLLNGSASYVFNDLIVNGAAIGNTSNPELKWETTYQTNIGLDFSLFNNLDFTANYFIKNTKDLLFQPDVSALLGAYGPGGAPPVINAGDVLNRGVELELGYASNRETGVNFSADYNVTFLKNEVTAVPQGFEFIPGAGFSVGGNVASRFQEGFPIGYFIGYQTDGIFQTQEEIASSQVAQPGAQPGDLRFVDQDGDGTISFGDDADRTQIGSPIPDLIMGFNFTADFKGFDIGANVYAALGQEIIRNYERQQPFANQLSYTINRWTGPGTTDTHPRLTTGATRNNVFSDYFVEDGSFMRLRNVQFGYTLPQEIAGKLGMRYFRFYLAANNLITLSRYQGFDPDVGSGNPLFAGVDNGIYPQARTFMAGLNIKF</sequence>
<dbReference type="NCBIfam" id="TIGR04057">
    <property type="entry name" value="SusC_RagA_signa"/>
    <property type="match status" value="1"/>
</dbReference>
<dbReference type="Gene3D" id="2.40.170.20">
    <property type="entry name" value="TonB-dependent receptor, beta-barrel domain"/>
    <property type="match status" value="1"/>
</dbReference>
<dbReference type="Gene3D" id="2.170.130.10">
    <property type="entry name" value="TonB-dependent receptor, plug domain"/>
    <property type="match status" value="1"/>
</dbReference>
<dbReference type="PANTHER" id="PTHR30069">
    <property type="entry name" value="TONB-DEPENDENT OUTER MEMBRANE RECEPTOR"/>
    <property type="match status" value="1"/>
</dbReference>
<comment type="subcellular location">
    <subcellularLocation>
        <location evidence="1 8">Cell outer membrane</location>
        <topology evidence="1 8">Multi-pass membrane protein</topology>
    </subcellularLocation>
</comment>
<keyword evidence="6 8" id="KW-0472">Membrane</keyword>
<dbReference type="STRING" id="388280.SAMN04488057_110109"/>
<protein>
    <submittedName>
        <fullName evidence="11">TonB-linked outer membrane protein, SusC/RagA family</fullName>
    </submittedName>
</protein>
<dbReference type="OrthoDB" id="9768177at2"/>
<accession>A0A1M7PSV0</accession>
<keyword evidence="2 8" id="KW-0813">Transport</keyword>
<evidence type="ECO:0000256" key="7">
    <source>
        <dbReference type="ARBA" id="ARBA00023237"/>
    </source>
</evidence>
<dbReference type="PROSITE" id="PS52016">
    <property type="entry name" value="TONB_DEPENDENT_REC_3"/>
    <property type="match status" value="1"/>
</dbReference>
<evidence type="ECO:0000256" key="2">
    <source>
        <dbReference type="ARBA" id="ARBA00022448"/>
    </source>
</evidence>
<evidence type="ECO:0000256" key="5">
    <source>
        <dbReference type="ARBA" id="ARBA00022729"/>
    </source>
</evidence>